<dbReference type="EMBL" id="AMEM01000018">
    <property type="protein sequence ID" value="EKX90314.1"/>
    <property type="molecule type" value="Genomic_DNA"/>
</dbReference>
<feature type="domain" description="HD" evidence="6">
    <location>
        <begin position="380"/>
        <end position="481"/>
    </location>
</feature>
<evidence type="ECO:0000256" key="3">
    <source>
        <dbReference type="ARBA" id="ARBA00022801"/>
    </source>
</evidence>
<dbReference type="STRING" id="1035195.HMPREF9997_01529"/>
<evidence type="ECO:0000256" key="2">
    <source>
        <dbReference type="ARBA" id="ARBA00022695"/>
    </source>
</evidence>
<evidence type="ECO:0000256" key="5">
    <source>
        <dbReference type="ARBA" id="ARBA00023268"/>
    </source>
</evidence>
<dbReference type="GO" id="GO:0008773">
    <property type="term" value="F:[protein-PII] uridylyltransferase activity"/>
    <property type="evidence" value="ECO:0007669"/>
    <property type="project" value="InterPro"/>
</dbReference>
<dbReference type="SUPFAM" id="SSF81301">
    <property type="entry name" value="Nucleotidyltransferase"/>
    <property type="match status" value="1"/>
</dbReference>
<dbReference type="CDD" id="cd00077">
    <property type="entry name" value="HDc"/>
    <property type="match status" value="1"/>
</dbReference>
<protein>
    <recommendedName>
        <fullName evidence="6">HD domain-containing protein</fullName>
    </recommendedName>
</protein>
<dbReference type="Pfam" id="PF01909">
    <property type="entry name" value="NTP_transf_2"/>
    <property type="match status" value="1"/>
</dbReference>
<keyword evidence="5" id="KW-0511">Multifunctional enzyme</keyword>
<keyword evidence="1" id="KW-0808">Transferase</keyword>
<dbReference type="PANTHER" id="PTHR47320">
    <property type="entry name" value="BIFUNCTIONAL URIDYLYLTRANSFERASE/URIDYLYL-REMOVING ENZYME"/>
    <property type="match status" value="1"/>
</dbReference>
<accession>L1MHB7</accession>
<sequence>MSLLDAPAIRAATMAEVGTLLRSLKLPPGTALAATGSFARGEMTPYSDIDLLLIHPDGTQHPQADGVWYPIWDAKKRLDYAVRTPRECEEMVATDTTAALALLELRPIAGDAQLVEEAIQRVRTRWRRSVPKTFNTVVDTAIARWNRSGSVVAMTRPDVKHGRGGLRDIELLKALALGNVCDAPPLEEQHRLLLDIRTLLHVETRRSRDVLDPECATDIATHLGFDDRLDLSRALADAARTIDATLTQALTTARHVLRRPRNYRRRPVDLGVVDAGDELRLSRNQSLDDPGLVLRVGAASARTGLPVSAATWRRLASTPPLPTPWPATATGDFFALLGSSEHTARVVGDMDTHGLWERIVPEWVHIRGLMPREPSHINTIDVHCLNTVANCAHVSVNVSRPDLLLLAALFHDIGKGYNRPHSQVGAEMVTRMAARMGLNPRDRMCVQTLVAEHTLLARLAATHDPWDDAAVDTLLDALHYDLLTVELLQELTEADARATGPAVWTAHLNHAVTTLANRARNALTAVHPHKPHVSTPTDLGLTSYGELAHVHWRGSDIIPILALIAAKGWNIVTARIVAERTTVRAEFDVRAMHVGGFNQEEFIQGYKSGVFSALPALEPAATATHWFGSVLEVRTVDRRGALGALLGVIPDYTWCTVELPGSTMIARFHLCGAFDRAAVERSITRVLATG</sequence>
<dbReference type="Gene3D" id="1.10.3090.10">
    <property type="entry name" value="cca-adding enzyme, domain 2"/>
    <property type="match status" value="1"/>
</dbReference>
<dbReference type="SUPFAM" id="SSF109604">
    <property type="entry name" value="HD-domain/PDEase-like"/>
    <property type="match status" value="1"/>
</dbReference>
<keyword evidence="3" id="KW-0378">Hydrolase</keyword>
<dbReference type="Proteomes" id="UP000010445">
    <property type="component" value="Unassembled WGS sequence"/>
</dbReference>
<dbReference type="CDD" id="cd05401">
    <property type="entry name" value="NT_GlnE_GlnD_like"/>
    <property type="match status" value="1"/>
</dbReference>
<proteinExistence type="predicted"/>
<organism evidence="7 8">
    <name type="scientific">Corynebacterium durum F0235</name>
    <dbReference type="NCBI Taxonomy" id="1035195"/>
    <lineage>
        <taxon>Bacteria</taxon>
        <taxon>Bacillati</taxon>
        <taxon>Actinomycetota</taxon>
        <taxon>Actinomycetes</taxon>
        <taxon>Mycobacteriales</taxon>
        <taxon>Corynebacteriaceae</taxon>
        <taxon>Corynebacterium</taxon>
    </lineage>
</organism>
<keyword evidence="4" id="KW-0460">Magnesium</keyword>
<dbReference type="InterPro" id="IPR010043">
    <property type="entry name" value="UTase/UR"/>
</dbReference>
<evidence type="ECO:0000259" key="6">
    <source>
        <dbReference type="PROSITE" id="PS51831"/>
    </source>
</evidence>
<dbReference type="NCBIfam" id="NF001265">
    <property type="entry name" value="PRK00227.1"/>
    <property type="match status" value="1"/>
</dbReference>
<dbReference type="PANTHER" id="PTHR47320:SF1">
    <property type="entry name" value="BIFUNCTIONAL URIDYLYLTRANSFERASE_URIDYLYL-REMOVING ENZYME"/>
    <property type="match status" value="1"/>
</dbReference>
<dbReference type="SMART" id="SM00471">
    <property type="entry name" value="HDc"/>
    <property type="match status" value="1"/>
</dbReference>
<dbReference type="Gene3D" id="3.30.460.10">
    <property type="entry name" value="Beta Polymerase, domain 2"/>
    <property type="match status" value="1"/>
</dbReference>
<dbReference type="RefSeq" id="WP_006063758.1">
    <property type="nucleotide sequence ID" value="NZ_KB290831.1"/>
</dbReference>
<dbReference type="InterPro" id="IPR002934">
    <property type="entry name" value="Polymerase_NTP_transf_dom"/>
</dbReference>
<dbReference type="SUPFAM" id="SSF81593">
    <property type="entry name" value="Nucleotidyltransferase substrate binding subunit/domain"/>
    <property type="match status" value="1"/>
</dbReference>
<dbReference type="InterPro" id="IPR006674">
    <property type="entry name" value="HD_domain"/>
</dbReference>
<dbReference type="HOGENOM" id="CLU_012833_2_0_11"/>
<reference evidence="7 8" key="1">
    <citation type="submission" date="2012-05" db="EMBL/GenBank/DDBJ databases">
        <authorList>
            <person name="Weinstock G."/>
            <person name="Sodergren E."/>
            <person name="Lobos E.A."/>
            <person name="Fulton L."/>
            <person name="Fulton R."/>
            <person name="Courtney L."/>
            <person name="Fronick C."/>
            <person name="O'Laughlin M."/>
            <person name="Godfrey J."/>
            <person name="Wilson R.M."/>
            <person name="Miner T."/>
            <person name="Farmer C."/>
            <person name="Delehaunty K."/>
            <person name="Cordes M."/>
            <person name="Minx P."/>
            <person name="Tomlinson C."/>
            <person name="Chen J."/>
            <person name="Wollam A."/>
            <person name="Pepin K.H."/>
            <person name="Bhonagiri V."/>
            <person name="Zhang X."/>
            <person name="Suruliraj S."/>
            <person name="Warren W."/>
            <person name="Mitreva M."/>
            <person name="Mardis E.R."/>
            <person name="Wilson R.K."/>
        </authorList>
    </citation>
    <scope>NUCLEOTIDE SEQUENCE [LARGE SCALE GENOMIC DNA]</scope>
    <source>
        <strain evidence="7 8">F0235</strain>
    </source>
</reference>
<dbReference type="PATRIC" id="fig|1035195.3.peg.1378"/>
<evidence type="ECO:0000313" key="7">
    <source>
        <dbReference type="EMBL" id="EKX90314.1"/>
    </source>
</evidence>
<gene>
    <name evidence="7" type="ORF">HMPREF9997_01529</name>
</gene>
<dbReference type="AlphaFoldDB" id="L1MHB7"/>
<keyword evidence="8" id="KW-1185">Reference proteome</keyword>
<keyword evidence="2" id="KW-0548">Nucleotidyltransferase</keyword>
<dbReference type="Pfam" id="PF01966">
    <property type="entry name" value="HD"/>
    <property type="match status" value="1"/>
</dbReference>
<evidence type="ECO:0000256" key="1">
    <source>
        <dbReference type="ARBA" id="ARBA00022679"/>
    </source>
</evidence>
<dbReference type="PROSITE" id="PS51831">
    <property type="entry name" value="HD"/>
    <property type="match status" value="1"/>
</dbReference>
<dbReference type="InterPro" id="IPR043519">
    <property type="entry name" value="NT_sf"/>
</dbReference>
<comment type="caution">
    <text evidence="7">The sequence shown here is derived from an EMBL/GenBank/DDBJ whole genome shotgun (WGS) entry which is preliminary data.</text>
</comment>
<dbReference type="GO" id="GO:0016787">
    <property type="term" value="F:hydrolase activity"/>
    <property type="evidence" value="ECO:0007669"/>
    <property type="project" value="UniProtKB-KW"/>
</dbReference>
<evidence type="ECO:0000256" key="4">
    <source>
        <dbReference type="ARBA" id="ARBA00022842"/>
    </source>
</evidence>
<evidence type="ECO:0000313" key="8">
    <source>
        <dbReference type="Proteomes" id="UP000010445"/>
    </source>
</evidence>
<dbReference type="eggNOG" id="COG2844">
    <property type="taxonomic scope" value="Bacteria"/>
</dbReference>
<dbReference type="InterPro" id="IPR003607">
    <property type="entry name" value="HD/PDEase_dom"/>
</dbReference>
<name>L1MHB7_9CORY</name>